<gene>
    <name evidence="2" type="ORF">D5F01_LYC15895</name>
</gene>
<keyword evidence="3" id="KW-1185">Reference proteome</keyword>
<feature type="compositionally biased region" description="Basic and acidic residues" evidence="1">
    <location>
        <begin position="61"/>
        <end position="70"/>
    </location>
</feature>
<protein>
    <submittedName>
        <fullName evidence="2">Uncharacterized protein</fullName>
    </submittedName>
</protein>
<feature type="region of interest" description="Disordered" evidence="1">
    <location>
        <begin position="132"/>
        <end position="338"/>
    </location>
</feature>
<name>A0A6G0I454_LARCR</name>
<feature type="compositionally biased region" description="Polar residues" evidence="1">
    <location>
        <begin position="263"/>
        <end position="278"/>
    </location>
</feature>
<feature type="region of interest" description="Disordered" evidence="1">
    <location>
        <begin position="368"/>
        <end position="431"/>
    </location>
</feature>
<proteinExistence type="predicted"/>
<feature type="compositionally biased region" description="Polar residues" evidence="1">
    <location>
        <begin position="241"/>
        <end position="254"/>
    </location>
</feature>
<accession>A0A6G0I454</accession>
<evidence type="ECO:0000256" key="1">
    <source>
        <dbReference type="SAM" id="MobiDB-lite"/>
    </source>
</evidence>
<dbReference type="EMBL" id="REGW02000015">
    <property type="protein sequence ID" value="KAE8286214.1"/>
    <property type="molecule type" value="Genomic_DNA"/>
</dbReference>
<feature type="region of interest" description="Disordered" evidence="1">
    <location>
        <begin position="10"/>
        <end position="96"/>
    </location>
</feature>
<organism evidence="2 3">
    <name type="scientific">Larimichthys crocea</name>
    <name type="common">Large yellow croaker</name>
    <name type="synonym">Pseudosciaena crocea</name>
    <dbReference type="NCBI Taxonomy" id="215358"/>
    <lineage>
        <taxon>Eukaryota</taxon>
        <taxon>Metazoa</taxon>
        <taxon>Chordata</taxon>
        <taxon>Craniata</taxon>
        <taxon>Vertebrata</taxon>
        <taxon>Euteleostomi</taxon>
        <taxon>Actinopterygii</taxon>
        <taxon>Neopterygii</taxon>
        <taxon>Teleostei</taxon>
        <taxon>Neoteleostei</taxon>
        <taxon>Acanthomorphata</taxon>
        <taxon>Eupercaria</taxon>
        <taxon>Sciaenidae</taxon>
        <taxon>Larimichthys</taxon>
    </lineage>
</organism>
<feature type="compositionally biased region" description="Polar residues" evidence="1">
    <location>
        <begin position="140"/>
        <end position="162"/>
    </location>
</feature>
<feature type="compositionally biased region" description="Polar residues" evidence="1">
    <location>
        <begin position="24"/>
        <end position="41"/>
    </location>
</feature>
<feature type="compositionally biased region" description="Low complexity" evidence="1">
    <location>
        <begin position="406"/>
        <end position="422"/>
    </location>
</feature>
<sequence length="485" mass="50870">MVKDACVTAVDGQSNTAPHVASAVQCSNATSETEHAASSQEGDAPAQHAGNQTFCLSPLEKSPDRSDQTETKPTPKKGAANKTEVRSCSVSGHDKPSVLKTWLRCSSESSVSSRPPKEKRPALRFSASFSIPKADAHVAQTKQGNQSTTRRAIQATNGPAENSTREVKKISLVVESGKSTTAGASLDENKNRFRARPSPRQTRAPPSQAPSASPRAATLSARQRQATLGRDECRTPRAVETTAQTKQKSSTGNQRAREPSHGTALTASIKPQLNGSRPPQTPIRPSPMGSRSTPASRPLRKTLGPSRGLTEACVNTEQSKGAGRPQVSGGAAHKSTPFKNVVQKARLLTTPAKNTGPAALAAACKPAAPTSKGASNSAASPLKRAASARLHVTSSGPVNKNKPKASSRQQPPQQQASQQSQSNGPRDVVPASVAEGEREDLSIQQLRGLLAASNCRFEALAIVLQQTLLEIVAPGADIMSAMTFL</sequence>
<evidence type="ECO:0000313" key="3">
    <source>
        <dbReference type="Proteomes" id="UP000424527"/>
    </source>
</evidence>
<dbReference type="Proteomes" id="UP000424527">
    <property type="component" value="Unassembled WGS sequence"/>
</dbReference>
<feature type="compositionally biased region" description="Low complexity" evidence="1">
    <location>
        <begin position="201"/>
        <end position="218"/>
    </location>
</feature>
<evidence type="ECO:0000313" key="2">
    <source>
        <dbReference type="EMBL" id="KAE8286214.1"/>
    </source>
</evidence>
<comment type="caution">
    <text evidence="2">The sequence shown here is derived from an EMBL/GenBank/DDBJ whole genome shotgun (WGS) entry which is preliminary data.</text>
</comment>
<reference evidence="2 3" key="1">
    <citation type="submission" date="2019-07" db="EMBL/GenBank/DDBJ databases">
        <title>Chromosome genome assembly for large yellow croaker.</title>
        <authorList>
            <person name="Xiao S."/>
        </authorList>
    </citation>
    <scope>NUCLEOTIDE SEQUENCE [LARGE SCALE GENOMIC DNA]</scope>
    <source>
        <strain evidence="2">JMULYC20181020</strain>
        <tissue evidence="2">Muscle</tissue>
    </source>
</reference>
<dbReference type="AlphaFoldDB" id="A0A6G0I454"/>